<reference evidence="2" key="1">
    <citation type="journal article" date="2022" name="Mol. Ecol. Resour.">
        <title>The genomes of chicory, endive, great burdock and yacon provide insights into Asteraceae palaeo-polyploidization history and plant inulin production.</title>
        <authorList>
            <person name="Fan W."/>
            <person name="Wang S."/>
            <person name="Wang H."/>
            <person name="Wang A."/>
            <person name="Jiang F."/>
            <person name="Liu H."/>
            <person name="Zhao H."/>
            <person name="Xu D."/>
            <person name="Zhang Y."/>
        </authorList>
    </citation>
    <scope>NUCLEOTIDE SEQUENCE [LARGE SCALE GENOMIC DNA]</scope>
    <source>
        <strain evidence="2">cv. Yunnan</strain>
    </source>
</reference>
<name>A0ACB9DF04_9ASTR</name>
<reference evidence="1 2" key="2">
    <citation type="journal article" date="2022" name="Mol. Ecol. Resour.">
        <title>The genomes of chicory, endive, great burdock and yacon provide insights into Asteraceae paleo-polyploidization history and plant inulin production.</title>
        <authorList>
            <person name="Fan W."/>
            <person name="Wang S."/>
            <person name="Wang H."/>
            <person name="Wang A."/>
            <person name="Jiang F."/>
            <person name="Liu H."/>
            <person name="Zhao H."/>
            <person name="Xu D."/>
            <person name="Zhang Y."/>
        </authorList>
    </citation>
    <scope>NUCLEOTIDE SEQUENCE [LARGE SCALE GENOMIC DNA]</scope>
    <source>
        <strain evidence="2">cv. Yunnan</strain>
        <tissue evidence="1">Leaves</tissue>
    </source>
</reference>
<comment type="caution">
    <text evidence="1">The sequence shown here is derived from an EMBL/GenBank/DDBJ whole genome shotgun (WGS) entry which is preliminary data.</text>
</comment>
<dbReference type="EMBL" id="CM042036">
    <property type="protein sequence ID" value="KAI3745066.1"/>
    <property type="molecule type" value="Genomic_DNA"/>
</dbReference>
<dbReference type="Proteomes" id="UP001056120">
    <property type="component" value="Linkage Group LG19"/>
</dbReference>
<proteinExistence type="predicted"/>
<accession>A0ACB9DF04</accession>
<sequence length="89" mass="10200">MEFFIEQKKLCSSPTPQLSKSIFHTQNRRFTYSYSFSSLLNRSVQLTLYSLELGLEDSLRSDPAFQSGEFLLGFSVEILSDFAKIFGEV</sequence>
<evidence type="ECO:0000313" key="2">
    <source>
        <dbReference type="Proteomes" id="UP001056120"/>
    </source>
</evidence>
<evidence type="ECO:0000313" key="1">
    <source>
        <dbReference type="EMBL" id="KAI3745066.1"/>
    </source>
</evidence>
<keyword evidence="2" id="KW-1185">Reference proteome</keyword>
<organism evidence="1 2">
    <name type="scientific">Smallanthus sonchifolius</name>
    <dbReference type="NCBI Taxonomy" id="185202"/>
    <lineage>
        <taxon>Eukaryota</taxon>
        <taxon>Viridiplantae</taxon>
        <taxon>Streptophyta</taxon>
        <taxon>Embryophyta</taxon>
        <taxon>Tracheophyta</taxon>
        <taxon>Spermatophyta</taxon>
        <taxon>Magnoliopsida</taxon>
        <taxon>eudicotyledons</taxon>
        <taxon>Gunneridae</taxon>
        <taxon>Pentapetalae</taxon>
        <taxon>asterids</taxon>
        <taxon>campanulids</taxon>
        <taxon>Asterales</taxon>
        <taxon>Asteraceae</taxon>
        <taxon>Asteroideae</taxon>
        <taxon>Heliantheae alliance</taxon>
        <taxon>Millerieae</taxon>
        <taxon>Smallanthus</taxon>
    </lineage>
</organism>
<protein>
    <submittedName>
        <fullName evidence="1">Uncharacterized protein</fullName>
    </submittedName>
</protein>
<gene>
    <name evidence="1" type="ORF">L1987_58167</name>
</gene>